<keyword evidence="10" id="KW-0472">Membrane</keyword>
<dbReference type="Gene3D" id="3.30.565.10">
    <property type="entry name" value="Histidine kinase-like ATPase, C-terminal domain"/>
    <property type="match status" value="1"/>
</dbReference>
<feature type="domain" description="Histidine kinase/HSP90-like ATPase" evidence="11">
    <location>
        <begin position="287"/>
        <end position="395"/>
    </location>
</feature>
<proteinExistence type="predicted"/>
<comment type="catalytic activity">
    <reaction evidence="1">
        <text>ATP + protein L-histidine = ADP + protein N-phospho-L-histidine.</text>
        <dbReference type="EC" id="2.7.13.3"/>
    </reaction>
</comment>
<dbReference type="GO" id="GO:0016020">
    <property type="term" value="C:membrane"/>
    <property type="evidence" value="ECO:0007669"/>
    <property type="project" value="InterPro"/>
</dbReference>
<dbReference type="Proteomes" id="UP000008495">
    <property type="component" value="Unassembled WGS sequence"/>
</dbReference>
<organism evidence="13 14">
    <name type="scientific">Austwickia chelonae NBRC 105200</name>
    <dbReference type="NCBI Taxonomy" id="1184607"/>
    <lineage>
        <taxon>Bacteria</taxon>
        <taxon>Bacillati</taxon>
        <taxon>Actinomycetota</taxon>
        <taxon>Actinomycetes</taxon>
        <taxon>Micrococcales</taxon>
        <taxon>Dermatophilaceae</taxon>
        <taxon>Austwickia</taxon>
    </lineage>
</organism>
<dbReference type="Pfam" id="PF02518">
    <property type="entry name" value="HATPase_c"/>
    <property type="match status" value="1"/>
</dbReference>
<accession>K6UNS4</accession>
<evidence type="ECO:0000256" key="3">
    <source>
        <dbReference type="ARBA" id="ARBA00022553"/>
    </source>
</evidence>
<evidence type="ECO:0000259" key="11">
    <source>
        <dbReference type="Pfam" id="PF02518"/>
    </source>
</evidence>
<feature type="transmembrane region" description="Helical" evidence="10">
    <location>
        <begin position="112"/>
        <end position="131"/>
    </location>
</feature>
<keyword evidence="5" id="KW-0547">Nucleotide-binding</keyword>
<feature type="transmembrane region" description="Helical" evidence="10">
    <location>
        <begin position="26"/>
        <end position="48"/>
    </location>
</feature>
<keyword evidence="14" id="KW-1185">Reference proteome</keyword>
<dbReference type="InterPro" id="IPR011712">
    <property type="entry name" value="Sig_transdc_His_kin_sub3_dim/P"/>
</dbReference>
<dbReference type="RefSeq" id="WP_006503968.1">
    <property type="nucleotide sequence ID" value="NZ_BAGZ01000021.1"/>
</dbReference>
<feature type="transmembrane region" description="Helical" evidence="10">
    <location>
        <begin position="137"/>
        <end position="157"/>
    </location>
</feature>
<evidence type="ECO:0000313" key="14">
    <source>
        <dbReference type="Proteomes" id="UP000008495"/>
    </source>
</evidence>
<comment type="caution">
    <text evidence="13">The sequence shown here is derived from an EMBL/GenBank/DDBJ whole genome shotgun (WGS) entry which is preliminary data.</text>
</comment>
<dbReference type="Pfam" id="PF07730">
    <property type="entry name" value="HisKA_3"/>
    <property type="match status" value="1"/>
</dbReference>
<dbReference type="InterPro" id="IPR003594">
    <property type="entry name" value="HATPase_dom"/>
</dbReference>
<keyword evidence="10" id="KW-1133">Transmembrane helix</keyword>
<keyword evidence="4" id="KW-0808">Transferase</keyword>
<evidence type="ECO:0000256" key="5">
    <source>
        <dbReference type="ARBA" id="ARBA00022741"/>
    </source>
</evidence>
<keyword evidence="10" id="KW-0812">Transmembrane</keyword>
<gene>
    <name evidence="13" type="ORF">AUCHE_21_00370</name>
</gene>
<keyword evidence="3" id="KW-0597">Phosphoprotein</keyword>
<dbReference type="AlphaFoldDB" id="K6UNS4"/>
<dbReference type="InterPro" id="IPR050482">
    <property type="entry name" value="Sensor_HK_TwoCompSys"/>
</dbReference>
<evidence type="ECO:0000313" key="13">
    <source>
        <dbReference type="EMBL" id="GAB79211.1"/>
    </source>
</evidence>
<reference evidence="13 14" key="1">
    <citation type="submission" date="2012-08" db="EMBL/GenBank/DDBJ databases">
        <title>Whole genome shotgun sequence of Austwickia chelonae NBRC 105200.</title>
        <authorList>
            <person name="Yoshida I."/>
            <person name="Hosoyama A."/>
            <person name="Tsuchikane K."/>
            <person name="Katsumata H."/>
            <person name="Ando Y."/>
            <person name="Ohji S."/>
            <person name="Hamada M."/>
            <person name="Tamura T."/>
            <person name="Yamazoe A."/>
            <person name="Yamazaki S."/>
            <person name="Fujita N."/>
        </authorList>
    </citation>
    <scope>NUCLEOTIDE SEQUENCE [LARGE SCALE GENOMIC DNA]</scope>
    <source>
        <strain evidence="13 14">NBRC 105200</strain>
    </source>
</reference>
<evidence type="ECO:0000256" key="8">
    <source>
        <dbReference type="ARBA" id="ARBA00023012"/>
    </source>
</evidence>
<feature type="region of interest" description="Disordered" evidence="9">
    <location>
        <begin position="337"/>
        <end position="357"/>
    </location>
</feature>
<dbReference type="PANTHER" id="PTHR24421">
    <property type="entry name" value="NITRATE/NITRITE SENSOR PROTEIN NARX-RELATED"/>
    <property type="match status" value="1"/>
</dbReference>
<dbReference type="eggNOG" id="COG4585">
    <property type="taxonomic scope" value="Bacteria"/>
</dbReference>
<dbReference type="EMBL" id="BAGZ01000021">
    <property type="protein sequence ID" value="GAB79211.1"/>
    <property type="molecule type" value="Genomic_DNA"/>
</dbReference>
<dbReference type="Gene3D" id="1.20.5.1930">
    <property type="match status" value="1"/>
</dbReference>
<evidence type="ECO:0000256" key="10">
    <source>
        <dbReference type="SAM" id="Phobius"/>
    </source>
</evidence>
<keyword evidence="7" id="KW-0067">ATP-binding</keyword>
<evidence type="ECO:0000256" key="9">
    <source>
        <dbReference type="SAM" id="MobiDB-lite"/>
    </source>
</evidence>
<dbReference type="InterPro" id="IPR036890">
    <property type="entry name" value="HATPase_C_sf"/>
</dbReference>
<keyword evidence="8" id="KW-0902">Two-component regulatory system</keyword>
<evidence type="ECO:0000256" key="4">
    <source>
        <dbReference type="ARBA" id="ARBA00022679"/>
    </source>
</evidence>
<feature type="transmembrane region" description="Helical" evidence="10">
    <location>
        <begin position="60"/>
        <end position="77"/>
    </location>
</feature>
<dbReference type="OrthoDB" id="5241784at2"/>
<dbReference type="GO" id="GO:0046983">
    <property type="term" value="F:protein dimerization activity"/>
    <property type="evidence" value="ECO:0007669"/>
    <property type="project" value="InterPro"/>
</dbReference>
<evidence type="ECO:0000256" key="2">
    <source>
        <dbReference type="ARBA" id="ARBA00012438"/>
    </source>
</evidence>
<evidence type="ECO:0000256" key="6">
    <source>
        <dbReference type="ARBA" id="ARBA00022777"/>
    </source>
</evidence>
<dbReference type="GO" id="GO:0005524">
    <property type="term" value="F:ATP binding"/>
    <property type="evidence" value="ECO:0007669"/>
    <property type="project" value="UniProtKB-KW"/>
</dbReference>
<evidence type="ECO:0000259" key="12">
    <source>
        <dbReference type="Pfam" id="PF07730"/>
    </source>
</evidence>
<sequence>MRKVLFAVTAIPAAQAFLLTLTTHHQITTILLDLAGAFAGAMLIRQLYDRPAMRPTDRPVVATVGGMAFAVVLTAFLGGLVRWLPTTDWVAVVLTGMLCARIDGPGAPRAQTAVAVASGALSVVAVAIGFWGDSAVLPAVMMVALSSVVAAAIGLQARSTALRVEMARQTALSRMRQEMAGELHDVVAHEITGIVVLAQAAGAGSTGADARMFGAIEAAGSRALTEIRAMVAALREPGAPALSPAPQGPSEFHESVAAFAATMRARVEDRVDDEAVAGCPAPVLLTAHRVVVESLTNVRRHAADTRRVTVEVRRVRGGGGRAGELPGDMVQVRVADAGSRSSNGEVRAEDRAAGAGEGNGSGLLTLAERCRVLGGRFEAGADGNGGWVVVAQLPLGGVVPADGSAPTGGAGPSSGAVPDGEIPEWWRRLSGPGGSSGV</sequence>
<name>K6UNS4_9MICO</name>
<feature type="region of interest" description="Disordered" evidence="9">
    <location>
        <begin position="402"/>
        <end position="438"/>
    </location>
</feature>
<keyword evidence="6 13" id="KW-0418">Kinase</keyword>
<protein>
    <recommendedName>
        <fullName evidence="2">histidine kinase</fullName>
        <ecNumber evidence="2">2.7.13.3</ecNumber>
    </recommendedName>
</protein>
<dbReference type="GO" id="GO:0000155">
    <property type="term" value="F:phosphorelay sensor kinase activity"/>
    <property type="evidence" value="ECO:0007669"/>
    <property type="project" value="InterPro"/>
</dbReference>
<dbReference type="PANTHER" id="PTHR24421:SF10">
    <property type="entry name" value="NITRATE_NITRITE SENSOR PROTEIN NARQ"/>
    <property type="match status" value="1"/>
</dbReference>
<dbReference type="STRING" id="100225.SAMN05421595_2519"/>
<dbReference type="EC" id="2.7.13.3" evidence="2"/>
<dbReference type="SUPFAM" id="SSF55874">
    <property type="entry name" value="ATPase domain of HSP90 chaperone/DNA topoisomerase II/histidine kinase"/>
    <property type="match status" value="1"/>
</dbReference>
<evidence type="ECO:0000256" key="7">
    <source>
        <dbReference type="ARBA" id="ARBA00022840"/>
    </source>
</evidence>
<evidence type="ECO:0000256" key="1">
    <source>
        <dbReference type="ARBA" id="ARBA00000085"/>
    </source>
</evidence>
<feature type="domain" description="Signal transduction histidine kinase subgroup 3 dimerisation and phosphoacceptor" evidence="12">
    <location>
        <begin position="176"/>
        <end position="237"/>
    </location>
</feature>